<evidence type="ECO:0000313" key="2">
    <source>
        <dbReference type="EMBL" id="TFK43783.1"/>
    </source>
</evidence>
<keyword evidence="3" id="KW-1185">Reference proteome</keyword>
<evidence type="ECO:0000256" key="1">
    <source>
        <dbReference type="SAM" id="Phobius"/>
    </source>
</evidence>
<accession>A0A5C3MGL2</accession>
<name>A0A5C3MGL2_9AGAR</name>
<dbReference type="EMBL" id="ML213591">
    <property type="protein sequence ID" value="TFK43783.1"/>
    <property type="molecule type" value="Genomic_DNA"/>
</dbReference>
<evidence type="ECO:0000313" key="3">
    <source>
        <dbReference type="Proteomes" id="UP000308652"/>
    </source>
</evidence>
<reference evidence="2 3" key="1">
    <citation type="journal article" date="2019" name="Nat. Ecol. Evol.">
        <title>Megaphylogeny resolves global patterns of mushroom evolution.</title>
        <authorList>
            <person name="Varga T."/>
            <person name="Krizsan K."/>
            <person name="Foldi C."/>
            <person name="Dima B."/>
            <person name="Sanchez-Garcia M."/>
            <person name="Sanchez-Ramirez S."/>
            <person name="Szollosi G.J."/>
            <person name="Szarkandi J.G."/>
            <person name="Papp V."/>
            <person name="Albert L."/>
            <person name="Andreopoulos W."/>
            <person name="Angelini C."/>
            <person name="Antonin V."/>
            <person name="Barry K.W."/>
            <person name="Bougher N.L."/>
            <person name="Buchanan P."/>
            <person name="Buyck B."/>
            <person name="Bense V."/>
            <person name="Catcheside P."/>
            <person name="Chovatia M."/>
            <person name="Cooper J."/>
            <person name="Damon W."/>
            <person name="Desjardin D."/>
            <person name="Finy P."/>
            <person name="Geml J."/>
            <person name="Haridas S."/>
            <person name="Hughes K."/>
            <person name="Justo A."/>
            <person name="Karasinski D."/>
            <person name="Kautmanova I."/>
            <person name="Kiss B."/>
            <person name="Kocsube S."/>
            <person name="Kotiranta H."/>
            <person name="LaButti K.M."/>
            <person name="Lechner B.E."/>
            <person name="Liimatainen K."/>
            <person name="Lipzen A."/>
            <person name="Lukacs Z."/>
            <person name="Mihaltcheva S."/>
            <person name="Morgado L.N."/>
            <person name="Niskanen T."/>
            <person name="Noordeloos M.E."/>
            <person name="Ohm R.A."/>
            <person name="Ortiz-Santana B."/>
            <person name="Ovrebo C."/>
            <person name="Racz N."/>
            <person name="Riley R."/>
            <person name="Savchenko A."/>
            <person name="Shiryaev A."/>
            <person name="Soop K."/>
            <person name="Spirin V."/>
            <person name="Szebenyi C."/>
            <person name="Tomsovsky M."/>
            <person name="Tulloss R.E."/>
            <person name="Uehling J."/>
            <person name="Grigoriev I.V."/>
            <person name="Vagvolgyi C."/>
            <person name="Papp T."/>
            <person name="Martin F.M."/>
            <person name="Miettinen O."/>
            <person name="Hibbett D.S."/>
            <person name="Nagy L.G."/>
        </authorList>
    </citation>
    <scope>NUCLEOTIDE SEQUENCE [LARGE SCALE GENOMIC DNA]</scope>
    <source>
        <strain evidence="2 3">CBS 166.37</strain>
    </source>
</reference>
<keyword evidence="1" id="KW-0812">Transmembrane</keyword>
<proteinExistence type="predicted"/>
<organism evidence="2 3">
    <name type="scientific">Crucibulum laeve</name>
    <dbReference type="NCBI Taxonomy" id="68775"/>
    <lineage>
        <taxon>Eukaryota</taxon>
        <taxon>Fungi</taxon>
        <taxon>Dikarya</taxon>
        <taxon>Basidiomycota</taxon>
        <taxon>Agaricomycotina</taxon>
        <taxon>Agaricomycetes</taxon>
        <taxon>Agaricomycetidae</taxon>
        <taxon>Agaricales</taxon>
        <taxon>Agaricineae</taxon>
        <taxon>Nidulariaceae</taxon>
        <taxon>Crucibulum</taxon>
    </lineage>
</organism>
<dbReference type="AlphaFoldDB" id="A0A5C3MGL2"/>
<feature type="transmembrane region" description="Helical" evidence="1">
    <location>
        <begin position="9"/>
        <end position="29"/>
    </location>
</feature>
<dbReference type="Proteomes" id="UP000308652">
    <property type="component" value="Unassembled WGS sequence"/>
</dbReference>
<keyword evidence="1" id="KW-1133">Transmembrane helix</keyword>
<gene>
    <name evidence="2" type="ORF">BDQ12DRAFT_675543</name>
</gene>
<keyword evidence="1" id="KW-0472">Membrane</keyword>
<protein>
    <submittedName>
        <fullName evidence="2">Uncharacterized protein</fullName>
    </submittedName>
</protein>
<sequence>MRGPASNKLVSCVLMIFALGSWYLVQVILNPAKLPSVGLLKHSSLSTAYLPRTIPSLCSARINSRVLSTPSSSTQNTSKIPSV</sequence>